<gene>
    <name evidence="3" type="ORF">KB893_003485</name>
    <name evidence="2" type="ORF">KB893_03585</name>
</gene>
<accession>A0A8J8AX29</accession>
<dbReference type="PIRSF" id="PIRSF033239">
    <property type="entry name" value="ExoD"/>
    <property type="match status" value="1"/>
</dbReference>
<protein>
    <submittedName>
        <fullName evidence="2">Exopolysaccharide biosynthesis protein</fullName>
    </submittedName>
</protein>
<feature type="transmembrane region" description="Helical" evidence="1">
    <location>
        <begin position="66"/>
        <end position="85"/>
    </location>
</feature>
<organism evidence="2">
    <name type="scientific">Coralloluteibacterium stylophorae</name>
    <dbReference type="NCBI Taxonomy" id="1776034"/>
    <lineage>
        <taxon>Bacteria</taxon>
        <taxon>Pseudomonadati</taxon>
        <taxon>Pseudomonadota</taxon>
        <taxon>Gammaproteobacteria</taxon>
        <taxon>Lysobacterales</taxon>
        <taxon>Lysobacteraceae</taxon>
        <taxon>Coralloluteibacterium</taxon>
    </lineage>
</organism>
<evidence type="ECO:0000313" key="3">
    <source>
        <dbReference type="EMBL" id="MBS7456197.1"/>
    </source>
</evidence>
<evidence type="ECO:0000256" key="1">
    <source>
        <dbReference type="SAM" id="Phobius"/>
    </source>
</evidence>
<dbReference type="Proteomes" id="UP000675747">
    <property type="component" value="Unassembled WGS sequence"/>
</dbReference>
<keyword evidence="1" id="KW-0812">Transmembrane</keyword>
<feature type="transmembrane region" description="Helical" evidence="1">
    <location>
        <begin position="37"/>
        <end position="60"/>
    </location>
</feature>
<dbReference type="AlphaFoldDB" id="A0A8J8AX29"/>
<keyword evidence="1" id="KW-1133">Transmembrane helix</keyword>
<dbReference type="Pfam" id="PF06055">
    <property type="entry name" value="ExoD"/>
    <property type="match status" value="1"/>
</dbReference>
<keyword evidence="1" id="KW-0472">Membrane</keyword>
<name>A0A8J8AX29_9GAMM</name>
<sequence length="205" mass="22636">MSEPLSTRALLEVVATGEPRETVTLDWLLDEFRARAFGVLLLAATLLSFIPLPVGVGAVAGPLVSLVGVQLLVLLPHPWLPGFLLRRGVRRGRIQRFRDRMAPWLARLERVSRPRAEVMFTPSAKFFTGLLLLVLGILLALPIPLTNYPFGLVLLAFCVALIERDGVVLAVAWCLGLIEIAACIVLSNQVIRAIEHTIDWMRGLF</sequence>
<feature type="transmembrane region" description="Helical" evidence="1">
    <location>
        <begin position="129"/>
        <end position="162"/>
    </location>
</feature>
<feature type="transmembrane region" description="Helical" evidence="1">
    <location>
        <begin position="168"/>
        <end position="186"/>
    </location>
</feature>
<reference evidence="2" key="2">
    <citation type="submission" date="2021-04" db="EMBL/GenBank/DDBJ databases">
        <authorList>
            <person name="Karlyshev A.V."/>
        </authorList>
    </citation>
    <scope>NUCLEOTIDE SEQUENCE</scope>
    <source>
        <strain evidence="2">LMG 29479</strain>
    </source>
</reference>
<dbReference type="PANTHER" id="PTHR41795:SF1">
    <property type="entry name" value="EXOPOLYSACCHARIDE SYNTHESIS PROTEIN"/>
    <property type="match status" value="1"/>
</dbReference>
<proteinExistence type="predicted"/>
<dbReference type="EMBL" id="JAGQFT020000002">
    <property type="protein sequence ID" value="MBS7456197.1"/>
    <property type="molecule type" value="Genomic_DNA"/>
</dbReference>
<dbReference type="PANTHER" id="PTHR41795">
    <property type="entry name" value="EXOPOLYSACCHARIDE SYNTHESIS PROTEIN"/>
    <property type="match status" value="1"/>
</dbReference>
<evidence type="ECO:0000313" key="2">
    <source>
        <dbReference type="EMBL" id="MBR0561605.1"/>
    </source>
</evidence>
<reference evidence="3 4" key="1">
    <citation type="journal article" date="2021" name="Microbiol. Resour. Announc.">
        <title>Draft Genome Sequence of Coralloluteibacterium stylophorae LMG 29479T.</title>
        <authorList>
            <person name="Karlyshev A.V."/>
            <person name="Kudryashova E.B."/>
            <person name="Ariskina E.V."/>
            <person name="Conroy A.P."/>
            <person name="Abidueva E.Y."/>
        </authorList>
    </citation>
    <scope>NUCLEOTIDE SEQUENCE [LARGE SCALE GENOMIC DNA]</scope>
    <source>
        <strain evidence="3 4">LMG 29479</strain>
    </source>
</reference>
<keyword evidence="4" id="KW-1185">Reference proteome</keyword>
<dbReference type="EMBL" id="JAGQFT010000015">
    <property type="protein sequence ID" value="MBR0561605.1"/>
    <property type="molecule type" value="Genomic_DNA"/>
</dbReference>
<evidence type="ECO:0000313" key="4">
    <source>
        <dbReference type="Proteomes" id="UP000675747"/>
    </source>
</evidence>
<comment type="caution">
    <text evidence="2">The sequence shown here is derived from an EMBL/GenBank/DDBJ whole genome shotgun (WGS) entry which is preliminary data.</text>
</comment>
<dbReference type="RefSeq" id="WP_211925574.1">
    <property type="nucleotide sequence ID" value="NZ_JAGQFT020000002.1"/>
</dbReference>
<dbReference type="InterPro" id="IPR010331">
    <property type="entry name" value="ExoD"/>
</dbReference>